<keyword evidence="7" id="KW-1185">Reference proteome</keyword>
<dbReference type="SMART" id="SM00646">
    <property type="entry name" value="Ami_3"/>
    <property type="match status" value="1"/>
</dbReference>
<reference evidence="6 7" key="1">
    <citation type="submission" date="2018-10" db="EMBL/GenBank/DDBJ databases">
        <authorList>
            <person name="Chen X."/>
        </authorList>
    </citation>
    <scope>NUCLEOTIDE SEQUENCE [LARGE SCALE GENOMIC DNA]</scope>
    <source>
        <strain evidence="6 7">YIM 102668</strain>
    </source>
</reference>
<dbReference type="InterPro" id="IPR002508">
    <property type="entry name" value="MurNAc-LAA_cat"/>
</dbReference>
<dbReference type="EMBL" id="RDOJ01000005">
    <property type="protein sequence ID" value="RLZ11399.1"/>
    <property type="molecule type" value="Genomic_DNA"/>
</dbReference>
<evidence type="ECO:0000313" key="6">
    <source>
        <dbReference type="EMBL" id="RLZ11399.1"/>
    </source>
</evidence>
<keyword evidence="4" id="KW-0732">Signal</keyword>
<dbReference type="Pfam" id="PF01520">
    <property type="entry name" value="Amidase_3"/>
    <property type="match status" value="1"/>
</dbReference>
<protein>
    <recommendedName>
        <fullName evidence="2">N-acetylmuramoyl-L-alanine amidase</fullName>
        <ecNumber evidence="2">3.5.1.28</ecNumber>
    </recommendedName>
</protein>
<dbReference type="EC" id="3.5.1.28" evidence="2"/>
<feature type="signal peptide" evidence="4">
    <location>
        <begin position="1"/>
        <end position="18"/>
    </location>
</feature>
<dbReference type="InterPro" id="IPR050695">
    <property type="entry name" value="N-acetylmuramoyl_amidase_3"/>
</dbReference>
<dbReference type="Proteomes" id="UP000275348">
    <property type="component" value="Unassembled WGS sequence"/>
</dbReference>
<dbReference type="GO" id="GO:0009253">
    <property type="term" value="P:peptidoglycan catabolic process"/>
    <property type="evidence" value="ECO:0007669"/>
    <property type="project" value="InterPro"/>
</dbReference>
<organism evidence="6 7">
    <name type="scientific">Faecalibacter macacae</name>
    <dbReference type="NCBI Taxonomy" id="1859289"/>
    <lineage>
        <taxon>Bacteria</taxon>
        <taxon>Pseudomonadati</taxon>
        <taxon>Bacteroidota</taxon>
        <taxon>Flavobacteriia</taxon>
        <taxon>Flavobacteriales</taxon>
        <taxon>Weeksellaceae</taxon>
        <taxon>Faecalibacter</taxon>
    </lineage>
</organism>
<feature type="domain" description="MurNAc-LAA" evidence="5">
    <location>
        <begin position="86"/>
        <end position="198"/>
    </location>
</feature>
<evidence type="ECO:0000256" key="1">
    <source>
        <dbReference type="ARBA" id="ARBA00001561"/>
    </source>
</evidence>
<dbReference type="CDD" id="cd02696">
    <property type="entry name" value="MurNAc-LAA"/>
    <property type="match status" value="1"/>
</dbReference>
<comment type="catalytic activity">
    <reaction evidence="1">
        <text>Hydrolyzes the link between N-acetylmuramoyl residues and L-amino acid residues in certain cell-wall glycopeptides.</text>
        <dbReference type="EC" id="3.5.1.28"/>
    </reaction>
</comment>
<comment type="caution">
    <text evidence="6">The sequence shown here is derived from an EMBL/GenBank/DDBJ whole genome shotgun (WGS) entry which is preliminary data.</text>
</comment>
<dbReference type="GO" id="GO:0030288">
    <property type="term" value="C:outer membrane-bounded periplasmic space"/>
    <property type="evidence" value="ECO:0007669"/>
    <property type="project" value="TreeGrafter"/>
</dbReference>
<evidence type="ECO:0000313" key="7">
    <source>
        <dbReference type="Proteomes" id="UP000275348"/>
    </source>
</evidence>
<proteinExistence type="predicted"/>
<dbReference type="PANTHER" id="PTHR30404:SF0">
    <property type="entry name" value="N-ACETYLMURAMOYL-L-ALANINE AMIDASE AMIC"/>
    <property type="match status" value="1"/>
</dbReference>
<dbReference type="PANTHER" id="PTHR30404">
    <property type="entry name" value="N-ACETYLMURAMOYL-L-ALANINE AMIDASE"/>
    <property type="match status" value="1"/>
</dbReference>
<dbReference type="SUPFAM" id="SSF53187">
    <property type="entry name" value="Zn-dependent exopeptidases"/>
    <property type="match status" value="1"/>
</dbReference>
<evidence type="ECO:0000256" key="2">
    <source>
        <dbReference type="ARBA" id="ARBA00011901"/>
    </source>
</evidence>
<name>A0A3L9ML60_9FLAO</name>
<feature type="chain" id="PRO_5018185010" description="N-acetylmuramoyl-L-alanine amidase" evidence="4">
    <location>
        <begin position="19"/>
        <end position="198"/>
    </location>
</feature>
<dbReference type="OrthoDB" id="9806267at2"/>
<sequence length="198" mass="22450">MRKIVFLFTLFLASTLFATDNNDGKRVIVLDPGHGGVDTGVKSEDFQEKEIVLEIAKLIKARNKFQDTEFIILRTEDEQMSNENRAKLISNFNPDLVLSLHVHSNVKSTVKGLEAHISPMNNCYDDSKKYAEKINHKLMDLGFENIGIKENNTKILRDPQAPTVMLHIGHLTNEEDKAIVTNEKNYTIIADKILEALE</sequence>
<keyword evidence="3" id="KW-0378">Hydrolase</keyword>
<evidence type="ECO:0000256" key="3">
    <source>
        <dbReference type="ARBA" id="ARBA00022801"/>
    </source>
</evidence>
<evidence type="ECO:0000259" key="5">
    <source>
        <dbReference type="SMART" id="SM00646"/>
    </source>
</evidence>
<evidence type="ECO:0000256" key="4">
    <source>
        <dbReference type="SAM" id="SignalP"/>
    </source>
</evidence>
<accession>A0A3L9ML60</accession>
<gene>
    <name evidence="6" type="ORF">EAH69_04965</name>
</gene>
<dbReference type="Gene3D" id="3.40.630.40">
    <property type="entry name" value="Zn-dependent exopeptidases"/>
    <property type="match status" value="1"/>
</dbReference>
<dbReference type="GO" id="GO:0008745">
    <property type="term" value="F:N-acetylmuramoyl-L-alanine amidase activity"/>
    <property type="evidence" value="ECO:0007669"/>
    <property type="project" value="UniProtKB-EC"/>
</dbReference>
<dbReference type="AlphaFoldDB" id="A0A3L9ML60"/>
<dbReference type="RefSeq" id="WP_121934081.1">
    <property type="nucleotide sequence ID" value="NZ_RDOJ01000005.1"/>
</dbReference>